<dbReference type="GO" id="GO:0000287">
    <property type="term" value="F:magnesium ion binding"/>
    <property type="evidence" value="ECO:0007669"/>
    <property type="project" value="TreeGrafter"/>
</dbReference>
<dbReference type="Pfam" id="PF00291">
    <property type="entry name" value="PALP"/>
    <property type="match status" value="1"/>
</dbReference>
<evidence type="ECO:0000256" key="2">
    <source>
        <dbReference type="ARBA" id="ARBA00010869"/>
    </source>
</evidence>
<dbReference type="GO" id="GO:0070179">
    <property type="term" value="P:D-serine biosynthetic process"/>
    <property type="evidence" value="ECO:0007669"/>
    <property type="project" value="TreeGrafter"/>
</dbReference>
<evidence type="ECO:0000313" key="7">
    <source>
        <dbReference type="Proteomes" id="UP000646053"/>
    </source>
</evidence>
<keyword evidence="3" id="KW-0663">Pyridoxal phosphate</keyword>
<keyword evidence="7" id="KW-1185">Reference proteome</keyword>
<dbReference type="InterPro" id="IPR036052">
    <property type="entry name" value="TrpB-like_PALP_sf"/>
</dbReference>
<evidence type="ECO:0000313" key="6">
    <source>
        <dbReference type="EMBL" id="NDJ17722.1"/>
    </source>
</evidence>
<dbReference type="CDD" id="cd01562">
    <property type="entry name" value="Thr-dehyd"/>
    <property type="match status" value="1"/>
</dbReference>
<sequence length="344" mass="36913">MSISFTDIAAAADRLFGVAHRTPVLTSTTVNQRTRSQVFFKCENFQRAGSFKFRGAYNAIAQLSDDQRKQGVLAYSSGNHAQALALAGQIWEVPVTIVMPSDAPAVKQAATKEYGATIVFYDPLELGGANRALQKREEVANEIAIKHQFTLIPPFDYAPVIAGQGTAAKELIEEVGKLDILLVCVGGGGLISGSAIAAKSLSPNCQVIGVEPKRADDATRSFNTRTLQRVEHPTTIADGARSHSLGQLTFPLILEYVDDMVTVSDAAILRSMFFLWERLKIVVEPTGALAATALLEGIVSVPNAKIGVILSGGNVDLKEAGKLFAKATAKEKHQLRRPLAQELS</sequence>
<dbReference type="Gene3D" id="3.40.50.1100">
    <property type="match status" value="2"/>
</dbReference>
<dbReference type="GO" id="GO:0030170">
    <property type="term" value="F:pyridoxal phosphate binding"/>
    <property type="evidence" value="ECO:0007669"/>
    <property type="project" value="TreeGrafter"/>
</dbReference>
<dbReference type="FunFam" id="3.40.50.1100:FF:000007">
    <property type="entry name" value="L-threonine dehydratase catabolic TdcB"/>
    <property type="match status" value="1"/>
</dbReference>
<dbReference type="GO" id="GO:0030378">
    <property type="term" value="F:serine racemase activity"/>
    <property type="evidence" value="ECO:0007669"/>
    <property type="project" value="TreeGrafter"/>
</dbReference>
<dbReference type="RefSeq" id="WP_162423240.1">
    <property type="nucleotide sequence ID" value="NZ_WVIE01000010.1"/>
</dbReference>
<gene>
    <name evidence="6" type="ORF">GS601_10540</name>
</gene>
<keyword evidence="4 6" id="KW-0456">Lyase</keyword>
<dbReference type="Proteomes" id="UP000646053">
    <property type="component" value="Unassembled WGS sequence"/>
</dbReference>
<evidence type="ECO:0000256" key="4">
    <source>
        <dbReference type="ARBA" id="ARBA00023239"/>
    </source>
</evidence>
<comment type="caution">
    <text evidence="6">The sequence shown here is derived from an EMBL/GenBank/DDBJ whole genome shotgun (WGS) entry which is preliminary data.</text>
</comment>
<dbReference type="GO" id="GO:0005524">
    <property type="term" value="F:ATP binding"/>
    <property type="evidence" value="ECO:0007669"/>
    <property type="project" value="TreeGrafter"/>
</dbReference>
<comment type="similarity">
    <text evidence="2">Belongs to the serine/threonine dehydratase family.</text>
</comment>
<dbReference type="AlphaFoldDB" id="A0A8J7Z058"/>
<dbReference type="EC" id="4.3.1.16" evidence="6"/>
<dbReference type="GO" id="GO:0018114">
    <property type="term" value="F:threonine racemase activity"/>
    <property type="evidence" value="ECO:0007669"/>
    <property type="project" value="TreeGrafter"/>
</dbReference>
<comment type="cofactor">
    <cofactor evidence="1">
        <name>pyridoxal 5'-phosphate</name>
        <dbReference type="ChEBI" id="CHEBI:597326"/>
    </cofactor>
</comment>
<proteinExistence type="inferred from homology"/>
<dbReference type="GO" id="GO:0003941">
    <property type="term" value="F:L-serine ammonia-lyase activity"/>
    <property type="evidence" value="ECO:0007669"/>
    <property type="project" value="TreeGrafter"/>
</dbReference>
<dbReference type="PANTHER" id="PTHR43050:SF1">
    <property type="entry name" value="SERINE RACEMASE"/>
    <property type="match status" value="1"/>
</dbReference>
<evidence type="ECO:0000259" key="5">
    <source>
        <dbReference type="Pfam" id="PF00291"/>
    </source>
</evidence>
<dbReference type="InterPro" id="IPR001926">
    <property type="entry name" value="TrpB-like_PALP"/>
</dbReference>
<dbReference type="PANTHER" id="PTHR43050">
    <property type="entry name" value="SERINE / THREONINE RACEMASE FAMILY MEMBER"/>
    <property type="match status" value="1"/>
</dbReference>
<dbReference type="EMBL" id="WVIE01000010">
    <property type="protein sequence ID" value="NDJ17722.1"/>
    <property type="molecule type" value="Genomic_DNA"/>
</dbReference>
<dbReference type="GO" id="GO:0030848">
    <property type="term" value="F:threo-3-hydroxyaspartate ammonia-lyase activity"/>
    <property type="evidence" value="ECO:0007669"/>
    <property type="project" value="UniProtKB-EC"/>
</dbReference>
<dbReference type="SUPFAM" id="SSF53686">
    <property type="entry name" value="Tryptophan synthase beta subunit-like PLP-dependent enzymes"/>
    <property type="match status" value="1"/>
</dbReference>
<protein>
    <submittedName>
        <fullName evidence="6">Threo-3-hydroxy-L-aspartate ammonia-lyase</fullName>
        <ecNumber evidence="6">4.3.1.16</ecNumber>
    </submittedName>
</protein>
<reference evidence="6" key="1">
    <citation type="submission" date="2019-12" db="EMBL/GenBank/DDBJ databases">
        <title>High-Quality draft genome sequences of three cyanobacteria isolated from the limestone walls of the Old Cathedral of Coimbra.</title>
        <authorList>
            <person name="Tiago I."/>
            <person name="Soares F."/>
            <person name="Portugal A."/>
        </authorList>
    </citation>
    <scope>NUCLEOTIDE SEQUENCE</scope>
    <source>
        <strain evidence="6">A</strain>
    </source>
</reference>
<dbReference type="NCBIfam" id="NF005454">
    <property type="entry name" value="PRK07048.1"/>
    <property type="match status" value="1"/>
</dbReference>
<name>A0A8J7Z058_9CYAN</name>
<evidence type="ECO:0000256" key="1">
    <source>
        <dbReference type="ARBA" id="ARBA00001933"/>
    </source>
</evidence>
<evidence type="ECO:0000256" key="3">
    <source>
        <dbReference type="ARBA" id="ARBA00022898"/>
    </source>
</evidence>
<accession>A0A8J7Z058</accession>
<organism evidence="6 7">
    <name type="scientific">Myxacorys almedinensis A</name>
    <dbReference type="NCBI Taxonomy" id="2690445"/>
    <lineage>
        <taxon>Bacteria</taxon>
        <taxon>Bacillati</taxon>
        <taxon>Cyanobacteriota</taxon>
        <taxon>Cyanophyceae</taxon>
        <taxon>Leptolyngbyales</taxon>
        <taxon>Leptolyngbyaceae</taxon>
        <taxon>Myxacorys</taxon>
        <taxon>Myxacorys almedinensis</taxon>
    </lineage>
</organism>
<feature type="domain" description="Tryptophan synthase beta chain-like PALP" evidence="5">
    <location>
        <begin position="20"/>
        <end position="312"/>
    </location>
</feature>